<evidence type="ECO:0000313" key="8">
    <source>
        <dbReference type="Proteomes" id="UP000694930"/>
    </source>
</evidence>
<dbReference type="GeneID" id="107009358"/>
<dbReference type="Gene3D" id="2.60.120.10">
    <property type="entry name" value="Jelly Rolls"/>
    <property type="match status" value="1"/>
</dbReference>
<keyword evidence="5 6" id="KW-0407">Ion channel</keyword>
<protein>
    <recommendedName>
        <fullName evidence="6">Potassium channel</fullName>
    </recommendedName>
</protein>
<accession>A0ABM1G0E5</accession>
<dbReference type="CDD" id="cd00038">
    <property type="entry name" value="CAP_ED"/>
    <property type="match status" value="1"/>
</dbReference>
<dbReference type="InterPro" id="IPR000595">
    <property type="entry name" value="cNMP-bd_dom"/>
</dbReference>
<comment type="subunit">
    <text evidence="6">The potassium channel is composed of a homo- or heterotetrameric complex of pore-forming subunits.</text>
</comment>
<proteinExistence type="inferred from homology"/>
<comment type="subcellular location">
    <subcellularLocation>
        <location evidence="6">Membrane</location>
        <topology evidence="6">Multi-pass membrane protein</topology>
    </subcellularLocation>
</comment>
<evidence type="ECO:0000256" key="4">
    <source>
        <dbReference type="ARBA" id="ARBA00022958"/>
    </source>
</evidence>
<evidence type="ECO:0000256" key="6">
    <source>
        <dbReference type="RuleBase" id="RU369015"/>
    </source>
</evidence>
<dbReference type="SMART" id="SM00100">
    <property type="entry name" value="cNMP"/>
    <property type="match status" value="1"/>
</dbReference>
<dbReference type="InterPro" id="IPR045319">
    <property type="entry name" value="KAT/AKT"/>
</dbReference>
<dbReference type="SUPFAM" id="SSF51206">
    <property type="entry name" value="cAMP-binding domain-like"/>
    <property type="match status" value="1"/>
</dbReference>
<keyword evidence="6" id="KW-0406">Ion transport</keyword>
<keyword evidence="8" id="KW-1185">Reference proteome</keyword>
<keyword evidence="6" id="KW-0813">Transport</keyword>
<dbReference type="PROSITE" id="PS50042">
    <property type="entry name" value="CNMP_BINDING_3"/>
    <property type="match status" value="1"/>
</dbReference>
<reference evidence="9" key="2">
    <citation type="submission" date="2025-08" db="UniProtKB">
        <authorList>
            <consortium name="RefSeq"/>
        </authorList>
    </citation>
    <scope>IDENTIFICATION</scope>
</reference>
<reference evidence="8" key="1">
    <citation type="journal article" date="2014" name="Nat. Genet.">
        <title>The genome of the stress-tolerant wild tomato species Solanum pennellii.</title>
        <authorList>
            <person name="Bolger A."/>
            <person name="Scossa F."/>
            <person name="Bolger M.E."/>
            <person name="Lanz C."/>
            <person name="Maumus F."/>
            <person name="Tohge T."/>
            <person name="Quesneville H."/>
            <person name="Alseekh S."/>
            <person name="Sorensen I."/>
            <person name="Lichtenstein G."/>
            <person name="Fich E.A."/>
            <person name="Conte M."/>
            <person name="Keller H."/>
            <person name="Schneeberger K."/>
            <person name="Schwacke R."/>
            <person name="Ofner I."/>
            <person name="Vrebalov J."/>
            <person name="Xu Y."/>
            <person name="Osorio S."/>
            <person name="Aflitos S.A."/>
            <person name="Schijlen E."/>
            <person name="Jimenez-Gomez J.M."/>
            <person name="Ryngajllo M."/>
            <person name="Kimura S."/>
            <person name="Kumar R."/>
            <person name="Koenig D."/>
            <person name="Headland L.R."/>
            <person name="Maloof J.N."/>
            <person name="Sinha N."/>
            <person name="van Ham R.C."/>
            <person name="Lankhorst R.K."/>
            <person name="Mao L."/>
            <person name="Vogel A."/>
            <person name="Arsova B."/>
            <person name="Panstruga R."/>
            <person name="Fei Z."/>
            <person name="Rose J.K."/>
            <person name="Zamir D."/>
            <person name="Carrari F."/>
            <person name="Giovannoni J.J."/>
            <person name="Weigel D."/>
            <person name="Usadel B."/>
            <person name="Fernie A.R."/>
        </authorList>
    </citation>
    <scope>NUCLEOTIDE SEQUENCE [LARGE SCALE GENOMIC DNA]</scope>
    <source>
        <strain evidence="8">cv. LA0716</strain>
    </source>
</reference>
<keyword evidence="3 6" id="KW-0851">Voltage-gated channel</keyword>
<dbReference type="Pfam" id="PF00027">
    <property type="entry name" value="cNMP_binding"/>
    <property type="match status" value="1"/>
</dbReference>
<dbReference type="InterPro" id="IPR018490">
    <property type="entry name" value="cNMP-bd_dom_sf"/>
</dbReference>
<dbReference type="Proteomes" id="UP000694930">
    <property type="component" value="Chromosome 2"/>
</dbReference>
<comment type="similarity">
    <text evidence="6">Belongs to the potassium channel family. Plant (TC 1.A.1.4) subfamily.</text>
</comment>
<feature type="domain" description="Cyclic nucleotide-binding" evidence="7">
    <location>
        <begin position="1"/>
        <end position="104"/>
    </location>
</feature>
<sequence>MEAEYFPPKQDVILQNEAPTDLYIIVSGAVEFIAQIEGLEQTIGKAVAGEIFGDIGVLCGRPQPFAVRTTEISQILRLNRTSLMNILRANPEDERIIMNNLLMLIKTLANDEERGSSTWSCSNLPLEPHVQLQVC</sequence>
<keyword evidence="2 6" id="KW-0631">Potassium channel</keyword>
<organism evidence="8 9">
    <name type="scientific">Solanum pennellii</name>
    <name type="common">Tomato</name>
    <name type="synonym">Lycopersicon pennellii</name>
    <dbReference type="NCBI Taxonomy" id="28526"/>
    <lineage>
        <taxon>Eukaryota</taxon>
        <taxon>Viridiplantae</taxon>
        <taxon>Streptophyta</taxon>
        <taxon>Embryophyta</taxon>
        <taxon>Tracheophyta</taxon>
        <taxon>Spermatophyta</taxon>
        <taxon>Magnoliopsida</taxon>
        <taxon>eudicotyledons</taxon>
        <taxon>Gunneridae</taxon>
        <taxon>Pentapetalae</taxon>
        <taxon>asterids</taxon>
        <taxon>lamiids</taxon>
        <taxon>Solanales</taxon>
        <taxon>Solanaceae</taxon>
        <taxon>Solanoideae</taxon>
        <taxon>Solaneae</taxon>
        <taxon>Solanum</taxon>
        <taxon>Solanum subgen. Lycopersicon</taxon>
    </lineage>
</organism>
<keyword evidence="1 6" id="KW-0633">Potassium transport</keyword>
<evidence type="ECO:0000256" key="3">
    <source>
        <dbReference type="ARBA" id="ARBA00022882"/>
    </source>
</evidence>
<evidence type="ECO:0000256" key="2">
    <source>
        <dbReference type="ARBA" id="ARBA00022826"/>
    </source>
</evidence>
<evidence type="ECO:0000256" key="1">
    <source>
        <dbReference type="ARBA" id="ARBA00022538"/>
    </source>
</evidence>
<evidence type="ECO:0000259" key="7">
    <source>
        <dbReference type="PROSITE" id="PS50042"/>
    </source>
</evidence>
<dbReference type="PANTHER" id="PTHR45743:SF6">
    <property type="entry name" value="POTASSIUM CHANNEL KAT2"/>
    <property type="match status" value="1"/>
</dbReference>
<dbReference type="PANTHER" id="PTHR45743">
    <property type="entry name" value="POTASSIUM CHANNEL AKT1"/>
    <property type="match status" value="1"/>
</dbReference>
<name>A0ABM1G0E5_SOLPN</name>
<dbReference type="RefSeq" id="XP_015064166.1">
    <property type="nucleotide sequence ID" value="XM_015208680.2"/>
</dbReference>
<comment type="domain">
    <text evidence="6">The segment S4 is probably the voltage-sensor and is characterized by a series of positively charged amino acids. The pore-forming region H5 is enclosed by the transmembrane segments S5 and S6 in the Shaker-type (1P/6TM) and contains the GYGD signature motif which seems to be involved in potassium selectivity.</text>
</comment>
<keyword evidence="4 6" id="KW-0630">Potassium</keyword>
<gene>
    <name evidence="9" type="primary">LOC107009358</name>
</gene>
<comment type="function">
    <text evidence="6">Potassium channel.</text>
</comment>
<dbReference type="InterPro" id="IPR014710">
    <property type="entry name" value="RmlC-like_jellyroll"/>
</dbReference>
<evidence type="ECO:0000313" key="9">
    <source>
        <dbReference type="RefSeq" id="XP_015064166.1"/>
    </source>
</evidence>
<evidence type="ECO:0000256" key="5">
    <source>
        <dbReference type="ARBA" id="ARBA00023303"/>
    </source>
</evidence>